<dbReference type="EMBL" id="RIAR02000001">
    <property type="protein sequence ID" value="NSL86288.1"/>
    <property type="molecule type" value="Genomic_DNA"/>
</dbReference>
<evidence type="ECO:0000313" key="2">
    <source>
        <dbReference type="Proteomes" id="UP000281028"/>
    </source>
</evidence>
<comment type="caution">
    <text evidence="1">The sequence shown here is derived from an EMBL/GenBank/DDBJ whole genome shotgun (WGS) entry which is preliminary data.</text>
</comment>
<reference evidence="1" key="1">
    <citation type="submission" date="2020-05" db="EMBL/GenBank/DDBJ databases">
        <title>Chitinophaga laudate sp. nov., isolated from a tropical peat swamp.</title>
        <authorList>
            <person name="Goh C.B.S."/>
            <person name="Lee M.S."/>
            <person name="Parimannan S."/>
            <person name="Pasbakhsh P."/>
            <person name="Yule C.M."/>
            <person name="Rajandas H."/>
            <person name="Loke S."/>
            <person name="Croft L."/>
            <person name="Tan J.B.L."/>
        </authorList>
    </citation>
    <scope>NUCLEOTIDE SEQUENCE</scope>
    <source>
        <strain evidence="1">Mgbs1</strain>
    </source>
</reference>
<evidence type="ECO:0000313" key="1">
    <source>
        <dbReference type="EMBL" id="NSL86288.1"/>
    </source>
</evidence>
<gene>
    <name evidence="1" type="ORF">ECE50_005580</name>
</gene>
<dbReference type="InterPro" id="IPR029058">
    <property type="entry name" value="AB_hydrolase_fold"/>
</dbReference>
<accession>A0A3S1D1F8</accession>
<sequence>MKRLLFIPLLLLCIAVYAQPAGYVPGTQVCWKINGYDHGYFKAAGKGERHILLAFTGYGEQSCANFQTNAPQNLLNDLGTNWNGRTVRAPGDTIVWEVLTIPNYAEFWMQPYARNIDSFFAKIAPVDTSEHWRFHVSGLSHGVGRFWAYLSNAQGTNSPYRHIFSTTISLSGQAQDAGMLAATSRNKRNWVWVGDQDYGQTHPGISQQLYNNLTGSKRFTLQASVPPASAGHNSITWDSCHSLRGTDTLTNTWLWMVARQQDTVTPQPCPVTGGPAGYVPGTQVSWTFNGRSHGYFRAAGCGERHILIVFTADTSTDSTNYQINAPQKLLQDAGINWNGRTARAPGDTIVWEVFTIPHTSAHWLQAYANDIDYFFTHIENIDTTDHNRFHMAGMANGVNRMWGYLTNDQSHNSPYRNIFSTTIGVSATWSSIYPKITAYSPGRRHWVWHGADDTNSTTPPSASVEHYNALNGNKRLTLQAGGGHNSITWDSCFSILGADSSNNRWIWMVTPPATLLQRSFAAETSAGAEKETALQAWPNPAGNTTRISWNGKPGTHYHLTIIDMKGSIRKSIPGINGNAYTLDMSQLEKGMYIIQVTGSGRRTQIKLMKE</sequence>
<dbReference type="Pfam" id="PF18962">
    <property type="entry name" value="Por_Secre_tail"/>
    <property type="match status" value="1"/>
</dbReference>
<protein>
    <submittedName>
        <fullName evidence="1">T9SS type A sorting domain-containing protein</fullName>
    </submittedName>
</protein>
<organism evidence="1 2">
    <name type="scientific">Chitinophaga solisilvae</name>
    <dbReference type="NCBI Taxonomy" id="1233460"/>
    <lineage>
        <taxon>Bacteria</taxon>
        <taxon>Pseudomonadati</taxon>
        <taxon>Bacteroidota</taxon>
        <taxon>Chitinophagia</taxon>
        <taxon>Chitinophagales</taxon>
        <taxon>Chitinophagaceae</taxon>
        <taxon>Chitinophaga</taxon>
    </lineage>
</organism>
<proteinExistence type="predicted"/>
<dbReference type="OrthoDB" id="680297at2"/>
<dbReference type="NCBIfam" id="TIGR04183">
    <property type="entry name" value="Por_Secre_tail"/>
    <property type="match status" value="1"/>
</dbReference>
<dbReference type="RefSeq" id="WP_127040250.1">
    <property type="nucleotide sequence ID" value="NZ_JAABOK010000023.1"/>
</dbReference>
<dbReference type="InterPro" id="IPR026444">
    <property type="entry name" value="Secre_tail"/>
</dbReference>
<dbReference type="Proteomes" id="UP000281028">
    <property type="component" value="Unassembled WGS sequence"/>
</dbReference>
<dbReference type="Gene3D" id="3.40.50.1820">
    <property type="entry name" value="alpha/beta hydrolase"/>
    <property type="match status" value="1"/>
</dbReference>
<keyword evidence="2" id="KW-1185">Reference proteome</keyword>
<name>A0A3S1D1F8_9BACT</name>
<dbReference type="AlphaFoldDB" id="A0A3S1D1F8"/>